<dbReference type="PROSITE" id="PS00216">
    <property type="entry name" value="SUGAR_TRANSPORT_1"/>
    <property type="match status" value="1"/>
</dbReference>
<keyword evidence="9" id="KW-1185">Reference proteome</keyword>
<reference evidence="8" key="1">
    <citation type="submission" date="2023-06" db="EMBL/GenBank/DDBJ databases">
        <title>Genome-scale phylogeny and comparative genomics of the fungal order Sordariales.</title>
        <authorList>
            <consortium name="Lawrence Berkeley National Laboratory"/>
            <person name="Hensen N."/>
            <person name="Bonometti L."/>
            <person name="Westerberg I."/>
            <person name="Brannstrom I.O."/>
            <person name="Guillou S."/>
            <person name="Cros-Aarteil S."/>
            <person name="Calhoun S."/>
            <person name="Haridas S."/>
            <person name="Kuo A."/>
            <person name="Mondo S."/>
            <person name="Pangilinan J."/>
            <person name="Riley R."/>
            <person name="LaButti K."/>
            <person name="Andreopoulos B."/>
            <person name="Lipzen A."/>
            <person name="Chen C."/>
            <person name="Yanf M."/>
            <person name="Daum C."/>
            <person name="Ng V."/>
            <person name="Clum A."/>
            <person name="Steindorff A."/>
            <person name="Ohm R."/>
            <person name="Martin F."/>
            <person name="Silar P."/>
            <person name="Natvig D."/>
            <person name="Lalanne C."/>
            <person name="Gautier V."/>
            <person name="Ament-velasquez S.L."/>
            <person name="Kruys A."/>
            <person name="Hutchinson M.I."/>
            <person name="Powell A.J."/>
            <person name="Barry K."/>
            <person name="Miller A.N."/>
            <person name="Grigoriev I.V."/>
            <person name="Debuchy R."/>
            <person name="Gladieux P."/>
            <person name="Thoren M.H."/>
            <person name="Johannesson H."/>
        </authorList>
    </citation>
    <scope>NUCLEOTIDE SEQUENCE</scope>
    <source>
        <strain evidence="8">SMH3187-1</strain>
    </source>
</reference>
<comment type="caution">
    <text evidence="8">The sequence shown here is derived from an EMBL/GenBank/DDBJ whole genome shotgun (WGS) entry which is preliminary data.</text>
</comment>
<evidence type="ECO:0000256" key="3">
    <source>
        <dbReference type="ARBA" id="ARBA00022989"/>
    </source>
</evidence>
<dbReference type="PANTHER" id="PTHR23501:SF67">
    <property type="entry name" value="MFS MULTIDRUG EFFLUX TRANSPORTER (EUROFUNG)"/>
    <property type="match status" value="1"/>
</dbReference>
<feature type="transmembrane region" description="Helical" evidence="6">
    <location>
        <begin position="414"/>
        <end position="436"/>
    </location>
</feature>
<dbReference type="InterPro" id="IPR011701">
    <property type="entry name" value="MFS"/>
</dbReference>
<feature type="transmembrane region" description="Helical" evidence="6">
    <location>
        <begin position="240"/>
        <end position="263"/>
    </location>
</feature>
<feature type="region of interest" description="Disordered" evidence="5">
    <location>
        <begin position="25"/>
        <end position="92"/>
    </location>
</feature>
<feature type="compositionally biased region" description="Basic residues" evidence="5">
    <location>
        <begin position="33"/>
        <end position="43"/>
    </location>
</feature>
<organism evidence="8 9">
    <name type="scientific">Schizothecium vesticola</name>
    <dbReference type="NCBI Taxonomy" id="314040"/>
    <lineage>
        <taxon>Eukaryota</taxon>
        <taxon>Fungi</taxon>
        <taxon>Dikarya</taxon>
        <taxon>Ascomycota</taxon>
        <taxon>Pezizomycotina</taxon>
        <taxon>Sordariomycetes</taxon>
        <taxon>Sordariomycetidae</taxon>
        <taxon>Sordariales</taxon>
        <taxon>Schizotheciaceae</taxon>
        <taxon>Schizothecium</taxon>
    </lineage>
</organism>
<feature type="transmembrane region" description="Helical" evidence="6">
    <location>
        <begin position="308"/>
        <end position="330"/>
    </location>
</feature>
<dbReference type="Gene3D" id="1.20.1250.20">
    <property type="entry name" value="MFS general substrate transporter like domains"/>
    <property type="match status" value="1"/>
</dbReference>
<dbReference type="GO" id="GO:0015174">
    <property type="term" value="F:basic amino acid transmembrane transporter activity"/>
    <property type="evidence" value="ECO:0007669"/>
    <property type="project" value="TreeGrafter"/>
</dbReference>
<feature type="transmembrane region" description="Helical" evidence="6">
    <location>
        <begin position="468"/>
        <end position="497"/>
    </location>
</feature>
<dbReference type="GO" id="GO:0000329">
    <property type="term" value="C:fungal-type vacuole membrane"/>
    <property type="evidence" value="ECO:0007669"/>
    <property type="project" value="TreeGrafter"/>
</dbReference>
<feature type="transmembrane region" description="Helical" evidence="6">
    <location>
        <begin position="379"/>
        <end position="402"/>
    </location>
</feature>
<accession>A0AA40EQM4</accession>
<feature type="domain" description="Major facilitator superfamily (MFS) profile" evidence="7">
    <location>
        <begin position="114"/>
        <end position="604"/>
    </location>
</feature>
<dbReference type="Gene3D" id="1.20.1720.10">
    <property type="entry name" value="Multidrug resistance protein D"/>
    <property type="match status" value="1"/>
</dbReference>
<keyword evidence="2 6" id="KW-0812">Transmembrane</keyword>
<feature type="transmembrane region" description="Helical" evidence="6">
    <location>
        <begin position="151"/>
        <end position="168"/>
    </location>
</feature>
<feature type="transmembrane region" description="Helical" evidence="6">
    <location>
        <begin position="111"/>
        <end position="131"/>
    </location>
</feature>
<feature type="transmembrane region" description="Helical" evidence="6">
    <location>
        <begin position="336"/>
        <end position="358"/>
    </location>
</feature>
<dbReference type="Pfam" id="PF07690">
    <property type="entry name" value="MFS_1"/>
    <property type="match status" value="1"/>
</dbReference>
<evidence type="ECO:0000256" key="4">
    <source>
        <dbReference type="ARBA" id="ARBA00023136"/>
    </source>
</evidence>
<feature type="compositionally biased region" description="Low complexity" evidence="5">
    <location>
        <begin position="67"/>
        <end position="92"/>
    </location>
</feature>
<evidence type="ECO:0000256" key="1">
    <source>
        <dbReference type="ARBA" id="ARBA00004141"/>
    </source>
</evidence>
<comment type="subcellular location">
    <subcellularLocation>
        <location evidence="1">Membrane</location>
        <topology evidence="1">Multi-pass membrane protein</topology>
    </subcellularLocation>
</comment>
<dbReference type="PROSITE" id="PS50850">
    <property type="entry name" value="MFS"/>
    <property type="match status" value="1"/>
</dbReference>
<dbReference type="InterPro" id="IPR020846">
    <property type="entry name" value="MFS_dom"/>
</dbReference>
<feature type="transmembrane region" description="Helical" evidence="6">
    <location>
        <begin position="576"/>
        <end position="597"/>
    </location>
</feature>
<dbReference type="Proteomes" id="UP001172155">
    <property type="component" value="Unassembled WGS sequence"/>
</dbReference>
<evidence type="ECO:0000313" key="9">
    <source>
        <dbReference type="Proteomes" id="UP001172155"/>
    </source>
</evidence>
<dbReference type="InterPro" id="IPR036259">
    <property type="entry name" value="MFS_trans_sf"/>
</dbReference>
<dbReference type="SUPFAM" id="SSF103473">
    <property type="entry name" value="MFS general substrate transporter"/>
    <property type="match status" value="1"/>
</dbReference>
<feature type="transmembrane region" description="Helical" evidence="6">
    <location>
        <begin position="180"/>
        <end position="198"/>
    </location>
</feature>
<gene>
    <name evidence="8" type="ORF">B0T18DRAFT_329078</name>
</gene>
<dbReference type="PANTHER" id="PTHR23501">
    <property type="entry name" value="MAJOR FACILITATOR SUPERFAMILY"/>
    <property type="match status" value="1"/>
</dbReference>
<feature type="transmembrane region" description="Helical" evidence="6">
    <location>
        <begin position="204"/>
        <end position="228"/>
    </location>
</feature>
<sequence>MDPNEFDLMVSRSWQASGGMLEPEVFEHSMLRNTRRRSRTRSAVRRDQTLSPYRGARREGSQKTEPSDGLPDESSPLLPSSSASTTESGASDIYPGSNASPYLSGVSVARFWIIFIGIEVAYFIACFDSTIMASSHPVITSYFGSSNSASWLSTAFLLTSTAFQPFLGGLSDAVGRKSPYVITMALFLVSTLWCTLAGSMTSFIIARAVCGAGAGGMMTLGSIIISDLVPIEIRGAYQSYVNMTYGFGAMLGAGMGGMMADLLGWRWEFGVQLPFIFLCLVLAIMTVPDDLGLHGKQKQSVREAMKTFDFAGSFLMSTSVTFLILGLGLGGNVLPWSHPLVITSLIAFAILFPLFLYAETLATKPIMPMYLVKQSPHMNLLFSNHIAAFLANAILFNVPLFFQGVLLTTATTSGLRLVISSLVSSAAGTSVGFLITYTRRLKWPLVLGSVLLVFGTLGLSSMQRGWPAFVYVLFLVPTAAGTGFQFPGTFMAILAVADQRSQAVVTSTLILWRNLGMVLGVAVSSLVVQNSLWGYLDGFVEGPEKEAVIELVRQSVEAIRDLPEPYREQVVRSYEAALRATFLMCVVLAVVSMLLILPLRLPRLGRSPNK</sequence>
<evidence type="ECO:0000256" key="5">
    <source>
        <dbReference type="SAM" id="MobiDB-lite"/>
    </source>
</evidence>
<dbReference type="InterPro" id="IPR005829">
    <property type="entry name" value="Sugar_transporter_CS"/>
</dbReference>
<evidence type="ECO:0000256" key="6">
    <source>
        <dbReference type="SAM" id="Phobius"/>
    </source>
</evidence>
<dbReference type="EMBL" id="JAUKUD010000005">
    <property type="protein sequence ID" value="KAK0743724.1"/>
    <property type="molecule type" value="Genomic_DNA"/>
</dbReference>
<protein>
    <submittedName>
        <fullName evidence="8">Major facilitator superfamily transporter</fullName>
    </submittedName>
</protein>
<name>A0AA40EQM4_9PEZI</name>
<keyword evidence="3 6" id="KW-1133">Transmembrane helix</keyword>
<feature type="transmembrane region" description="Helical" evidence="6">
    <location>
        <begin position="443"/>
        <end position="462"/>
    </location>
</feature>
<evidence type="ECO:0000259" key="7">
    <source>
        <dbReference type="PROSITE" id="PS50850"/>
    </source>
</evidence>
<dbReference type="AlphaFoldDB" id="A0AA40EQM4"/>
<evidence type="ECO:0000313" key="8">
    <source>
        <dbReference type="EMBL" id="KAK0743724.1"/>
    </source>
</evidence>
<feature type="transmembrane region" description="Helical" evidence="6">
    <location>
        <begin position="269"/>
        <end position="287"/>
    </location>
</feature>
<evidence type="ECO:0000256" key="2">
    <source>
        <dbReference type="ARBA" id="ARBA00022692"/>
    </source>
</evidence>
<feature type="compositionally biased region" description="Basic and acidic residues" evidence="5">
    <location>
        <begin position="56"/>
        <end position="66"/>
    </location>
</feature>
<feature type="transmembrane region" description="Helical" evidence="6">
    <location>
        <begin position="509"/>
        <end position="528"/>
    </location>
</feature>
<proteinExistence type="predicted"/>
<keyword evidence="4 6" id="KW-0472">Membrane</keyword>